<dbReference type="EMBL" id="HG994367">
    <property type="protein sequence ID" value="CAF1703217.1"/>
    <property type="molecule type" value="Genomic_DNA"/>
</dbReference>
<sequence length="34" mass="4075">MIKLQNTLHVQLFCVFSFKNRFVISKPKQYISSE</sequence>
<organism evidence="1">
    <name type="scientific">Brassica napus</name>
    <name type="common">Rape</name>
    <dbReference type="NCBI Taxonomy" id="3708"/>
    <lineage>
        <taxon>Eukaryota</taxon>
        <taxon>Viridiplantae</taxon>
        <taxon>Streptophyta</taxon>
        <taxon>Embryophyta</taxon>
        <taxon>Tracheophyta</taxon>
        <taxon>Spermatophyta</taxon>
        <taxon>Magnoliopsida</taxon>
        <taxon>eudicotyledons</taxon>
        <taxon>Gunneridae</taxon>
        <taxon>Pentapetalae</taxon>
        <taxon>rosids</taxon>
        <taxon>malvids</taxon>
        <taxon>Brassicales</taxon>
        <taxon>Brassicaceae</taxon>
        <taxon>Brassiceae</taxon>
        <taxon>Brassica</taxon>
    </lineage>
</organism>
<gene>
    <name evidence="1" type="ORF">DARMORV10_C03P40330.1</name>
</gene>
<reference evidence="1" key="1">
    <citation type="submission" date="2021-01" db="EMBL/GenBank/DDBJ databases">
        <authorList>
            <consortium name="Genoscope - CEA"/>
            <person name="William W."/>
        </authorList>
    </citation>
    <scope>NUCLEOTIDE SEQUENCE</scope>
</reference>
<name>A0A816I8D2_BRANA</name>
<proteinExistence type="predicted"/>
<protein>
    <submittedName>
        <fullName evidence="1">(rape) hypothetical protein</fullName>
    </submittedName>
</protein>
<accession>A0A816I8D2</accession>
<dbReference type="Proteomes" id="UP001295469">
    <property type="component" value="Chromosome C03"/>
</dbReference>
<dbReference type="AlphaFoldDB" id="A0A816I8D2"/>
<evidence type="ECO:0000313" key="1">
    <source>
        <dbReference type="EMBL" id="CAF1703217.1"/>
    </source>
</evidence>